<dbReference type="OrthoDB" id="5550281at2759"/>
<dbReference type="SMART" id="SM00398">
    <property type="entry name" value="HMG"/>
    <property type="match status" value="2"/>
</dbReference>
<dbReference type="Pfam" id="PF00505">
    <property type="entry name" value="HMG_box"/>
    <property type="match status" value="1"/>
</dbReference>
<feature type="DNA-binding region" description="HMG box" evidence="2">
    <location>
        <begin position="151"/>
        <end position="215"/>
    </location>
</feature>
<keyword evidence="5" id="KW-1185">Reference proteome</keyword>
<dbReference type="InterPro" id="IPR036910">
    <property type="entry name" value="HMG_box_dom_sf"/>
</dbReference>
<dbReference type="InterPro" id="IPR050342">
    <property type="entry name" value="HMGB"/>
</dbReference>
<dbReference type="GO" id="GO:0003677">
    <property type="term" value="F:DNA binding"/>
    <property type="evidence" value="ECO:0007669"/>
    <property type="project" value="UniProtKB-UniRule"/>
</dbReference>
<dbReference type="Gene3D" id="1.10.30.10">
    <property type="entry name" value="High mobility group box domain"/>
    <property type="match status" value="2"/>
</dbReference>
<dbReference type="Proteomes" id="UP000829720">
    <property type="component" value="Unassembled WGS sequence"/>
</dbReference>
<evidence type="ECO:0000259" key="3">
    <source>
        <dbReference type="PROSITE" id="PS50118"/>
    </source>
</evidence>
<feature type="domain" description="HMG box" evidence="3">
    <location>
        <begin position="46"/>
        <end position="114"/>
    </location>
</feature>
<accession>A0A8T3CSG4</accession>
<reference evidence="4" key="1">
    <citation type="submission" date="2021-01" db="EMBL/GenBank/DDBJ databases">
        <authorList>
            <person name="Zahm M."/>
            <person name="Roques C."/>
            <person name="Cabau C."/>
            <person name="Klopp C."/>
            <person name="Donnadieu C."/>
            <person name="Jouanno E."/>
            <person name="Lampietro C."/>
            <person name="Louis A."/>
            <person name="Herpin A."/>
            <person name="Echchiki A."/>
            <person name="Berthelot C."/>
            <person name="Parey E."/>
            <person name="Roest-Crollius H."/>
            <person name="Braasch I."/>
            <person name="Postlethwait J."/>
            <person name="Bobe J."/>
            <person name="Montfort J."/>
            <person name="Bouchez O."/>
            <person name="Begum T."/>
            <person name="Mejri S."/>
            <person name="Adams A."/>
            <person name="Chen W.-J."/>
            <person name="Guiguen Y."/>
        </authorList>
    </citation>
    <scope>NUCLEOTIDE SEQUENCE</scope>
    <source>
        <tissue evidence="4">Blood</tissue>
    </source>
</reference>
<feature type="DNA-binding region" description="HMG box" evidence="2">
    <location>
        <begin position="46"/>
        <end position="114"/>
    </location>
</feature>
<protein>
    <recommendedName>
        <fullName evidence="3">HMG box domain-containing protein</fullName>
    </recommendedName>
</protein>
<sequence length="240" mass="27772">MGSLNLISFGANIVAKSVGLFSSASIVRCTSVPVCKCFSTTSIQGPKRPMTAYLRFVKQQHPLVTRQNPDLKVVEVIRKIAQQWRVLTPEQKLPFEEATRAALVQYKTEKAKYQSQLTPAQSAALKEERRQKLAKRAAIRRKRELTLLGKPKRFRSPFNIFMSEHYDEASGTTMPKKMIFLMEEWKKLNLSQKKVYIQLSEDDRIRYKNEMKSWEEHMIEIGREDVIRGRKATSKKTASY</sequence>
<name>A0A8T3CSG4_9TELE</name>
<dbReference type="PANTHER" id="PTHR48112">
    <property type="entry name" value="HIGH MOBILITY GROUP PROTEIN DSP1"/>
    <property type="match status" value="1"/>
</dbReference>
<keyword evidence="2" id="KW-0539">Nucleus</keyword>
<dbReference type="CDD" id="cd00084">
    <property type="entry name" value="HMG-box_SF"/>
    <property type="match status" value="1"/>
</dbReference>
<evidence type="ECO:0000256" key="2">
    <source>
        <dbReference type="PROSITE-ProRule" id="PRU00267"/>
    </source>
</evidence>
<dbReference type="SUPFAM" id="SSF47095">
    <property type="entry name" value="HMG-box"/>
    <property type="match status" value="2"/>
</dbReference>
<dbReference type="PANTHER" id="PTHR48112:SF22">
    <property type="entry name" value="MITOCHONDRIAL TRANSCRIPTION FACTOR A, ISOFORM B"/>
    <property type="match status" value="1"/>
</dbReference>
<organism evidence="4 5">
    <name type="scientific">Albula goreensis</name>
    <dbReference type="NCBI Taxonomy" id="1534307"/>
    <lineage>
        <taxon>Eukaryota</taxon>
        <taxon>Metazoa</taxon>
        <taxon>Chordata</taxon>
        <taxon>Craniata</taxon>
        <taxon>Vertebrata</taxon>
        <taxon>Euteleostomi</taxon>
        <taxon>Actinopterygii</taxon>
        <taxon>Neopterygii</taxon>
        <taxon>Teleostei</taxon>
        <taxon>Albuliformes</taxon>
        <taxon>Albulidae</taxon>
        <taxon>Albula</taxon>
    </lineage>
</organism>
<proteinExistence type="predicted"/>
<dbReference type="GO" id="GO:0005634">
    <property type="term" value="C:nucleus"/>
    <property type="evidence" value="ECO:0007669"/>
    <property type="project" value="UniProtKB-UniRule"/>
</dbReference>
<dbReference type="InterPro" id="IPR009071">
    <property type="entry name" value="HMG_box_dom"/>
</dbReference>
<dbReference type="EMBL" id="JAERUA010000019">
    <property type="protein sequence ID" value="KAI1886911.1"/>
    <property type="molecule type" value="Genomic_DNA"/>
</dbReference>
<comment type="caution">
    <text evidence="4">The sequence shown here is derived from an EMBL/GenBank/DDBJ whole genome shotgun (WGS) entry which is preliminary data.</text>
</comment>
<feature type="domain" description="HMG box" evidence="3">
    <location>
        <begin position="151"/>
        <end position="215"/>
    </location>
</feature>
<gene>
    <name evidence="4" type="ORF">AGOR_G00200650</name>
</gene>
<dbReference type="CDD" id="cd21987">
    <property type="entry name" value="HMG-box_TFAM_rpt2"/>
    <property type="match status" value="1"/>
</dbReference>
<evidence type="ECO:0000256" key="1">
    <source>
        <dbReference type="ARBA" id="ARBA00023125"/>
    </source>
</evidence>
<dbReference type="AlphaFoldDB" id="A0A8T3CSG4"/>
<dbReference type="PROSITE" id="PS50118">
    <property type="entry name" value="HMG_BOX_2"/>
    <property type="match status" value="2"/>
</dbReference>
<dbReference type="GO" id="GO:0006357">
    <property type="term" value="P:regulation of transcription by RNA polymerase II"/>
    <property type="evidence" value="ECO:0007669"/>
    <property type="project" value="TreeGrafter"/>
</dbReference>
<evidence type="ECO:0000313" key="4">
    <source>
        <dbReference type="EMBL" id="KAI1886911.1"/>
    </source>
</evidence>
<evidence type="ECO:0000313" key="5">
    <source>
        <dbReference type="Proteomes" id="UP000829720"/>
    </source>
</evidence>
<keyword evidence="1 2" id="KW-0238">DNA-binding</keyword>